<name>A0A8J4RTC8_9ROSI</name>
<dbReference type="AlphaFoldDB" id="A0A8J4RTC8"/>
<comment type="caution">
    <text evidence="1">The sequence shown here is derived from an EMBL/GenBank/DDBJ whole genome shotgun (WGS) entry which is preliminary data.</text>
</comment>
<evidence type="ECO:0000313" key="2">
    <source>
        <dbReference type="Proteomes" id="UP000737018"/>
    </source>
</evidence>
<reference evidence="1" key="1">
    <citation type="submission" date="2020-03" db="EMBL/GenBank/DDBJ databases">
        <title>Castanea mollissima Vanexum genome sequencing.</title>
        <authorList>
            <person name="Staton M."/>
        </authorList>
    </citation>
    <scope>NUCLEOTIDE SEQUENCE</scope>
    <source>
        <tissue evidence="1">Leaf</tissue>
    </source>
</reference>
<dbReference type="OrthoDB" id="10387347at2759"/>
<dbReference type="EMBL" id="JRKL02000446">
    <property type="protein sequence ID" value="KAF3971312.1"/>
    <property type="molecule type" value="Genomic_DNA"/>
</dbReference>
<accession>A0A8J4RTC8</accession>
<gene>
    <name evidence="1" type="ORF">CMV_005071</name>
</gene>
<proteinExistence type="predicted"/>
<evidence type="ECO:0000313" key="1">
    <source>
        <dbReference type="EMBL" id="KAF3971312.1"/>
    </source>
</evidence>
<keyword evidence="2" id="KW-1185">Reference proteome</keyword>
<organism evidence="1 2">
    <name type="scientific">Castanea mollissima</name>
    <name type="common">Chinese chestnut</name>
    <dbReference type="NCBI Taxonomy" id="60419"/>
    <lineage>
        <taxon>Eukaryota</taxon>
        <taxon>Viridiplantae</taxon>
        <taxon>Streptophyta</taxon>
        <taxon>Embryophyta</taxon>
        <taxon>Tracheophyta</taxon>
        <taxon>Spermatophyta</taxon>
        <taxon>Magnoliopsida</taxon>
        <taxon>eudicotyledons</taxon>
        <taxon>Gunneridae</taxon>
        <taxon>Pentapetalae</taxon>
        <taxon>rosids</taxon>
        <taxon>fabids</taxon>
        <taxon>Fagales</taxon>
        <taxon>Fagaceae</taxon>
        <taxon>Castanea</taxon>
    </lineage>
</organism>
<protein>
    <submittedName>
        <fullName evidence="1">Uncharacterized protein</fullName>
    </submittedName>
</protein>
<sequence length="109" mass="12218">MTSNFQSKSFENLKSIKLSESPKLIEAPGIIEVPNLKSMDLIRELYSLEVAVQILAIPISSCGVTDKLLWPHTTQLSMHKPMMHNMLIRVTTGESQGKCVQSWRDGKCC</sequence>
<dbReference type="Proteomes" id="UP000737018">
    <property type="component" value="Unassembled WGS sequence"/>
</dbReference>